<organism evidence="2 3">
    <name type="scientific">Mauremys mutica</name>
    <name type="common">yellowpond turtle</name>
    <dbReference type="NCBI Taxonomy" id="74926"/>
    <lineage>
        <taxon>Eukaryota</taxon>
        <taxon>Metazoa</taxon>
        <taxon>Chordata</taxon>
        <taxon>Craniata</taxon>
        <taxon>Vertebrata</taxon>
        <taxon>Euteleostomi</taxon>
        <taxon>Archelosauria</taxon>
        <taxon>Testudinata</taxon>
        <taxon>Testudines</taxon>
        <taxon>Cryptodira</taxon>
        <taxon>Durocryptodira</taxon>
        <taxon>Testudinoidea</taxon>
        <taxon>Geoemydidae</taxon>
        <taxon>Geoemydinae</taxon>
        <taxon>Mauremys</taxon>
    </lineage>
</organism>
<comment type="caution">
    <text evidence="2">The sequence shown here is derived from an EMBL/GenBank/DDBJ whole genome shotgun (WGS) entry which is preliminary data.</text>
</comment>
<keyword evidence="1" id="KW-0812">Transmembrane</keyword>
<feature type="transmembrane region" description="Helical" evidence="1">
    <location>
        <begin position="34"/>
        <end position="55"/>
    </location>
</feature>
<keyword evidence="3" id="KW-1185">Reference proteome</keyword>
<dbReference type="Proteomes" id="UP000827986">
    <property type="component" value="Unassembled WGS sequence"/>
</dbReference>
<gene>
    <name evidence="2" type="ORF">KIL84_021320</name>
</gene>
<sequence length="101" mass="11881">MVYEKWMLFQISVGFLFSGNKEQLLLKNYSRTCAYFHCCVAVLIKHLFLLLLMSLHNCLQTNLTRNSPRYFPVHVFMGENNKYLLLVTYLDEILSRNPNTG</sequence>
<keyword evidence="1" id="KW-1133">Transmembrane helix</keyword>
<evidence type="ECO:0000313" key="2">
    <source>
        <dbReference type="EMBL" id="KAH1176586.1"/>
    </source>
</evidence>
<evidence type="ECO:0000256" key="1">
    <source>
        <dbReference type="SAM" id="Phobius"/>
    </source>
</evidence>
<dbReference type="EMBL" id="JAHDVG010000475">
    <property type="protein sequence ID" value="KAH1176586.1"/>
    <property type="molecule type" value="Genomic_DNA"/>
</dbReference>
<proteinExistence type="predicted"/>
<accession>A0A9D3XBC4</accession>
<keyword evidence="1" id="KW-0472">Membrane</keyword>
<name>A0A9D3XBC4_9SAUR</name>
<reference evidence="2" key="1">
    <citation type="submission" date="2021-09" db="EMBL/GenBank/DDBJ databases">
        <title>The genome of Mauremys mutica provides insights into the evolution of semi-aquatic lifestyle.</title>
        <authorList>
            <person name="Gong S."/>
            <person name="Gao Y."/>
        </authorList>
    </citation>
    <scope>NUCLEOTIDE SEQUENCE</scope>
    <source>
        <strain evidence="2">MM-2020</strain>
        <tissue evidence="2">Muscle</tissue>
    </source>
</reference>
<evidence type="ECO:0000313" key="3">
    <source>
        <dbReference type="Proteomes" id="UP000827986"/>
    </source>
</evidence>
<dbReference type="AlphaFoldDB" id="A0A9D3XBC4"/>
<protein>
    <submittedName>
        <fullName evidence="2">Uncharacterized protein</fullName>
    </submittedName>
</protein>